<evidence type="ECO:0000256" key="1">
    <source>
        <dbReference type="SAM" id="Phobius"/>
    </source>
</evidence>
<evidence type="ECO:0000313" key="2">
    <source>
        <dbReference type="EMBL" id="PSW14294.1"/>
    </source>
</evidence>
<comment type="caution">
    <text evidence="2">The sequence shown here is derived from an EMBL/GenBank/DDBJ whole genome shotgun (WGS) entry which is preliminary data.</text>
</comment>
<feature type="transmembrane region" description="Helical" evidence="1">
    <location>
        <begin position="20"/>
        <end position="36"/>
    </location>
</feature>
<dbReference type="EMBL" id="PYMB01000002">
    <property type="protein sequence ID" value="PSW14294.1"/>
    <property type="molecule type" value="Genomic_DNA"/>
</dbReference>
<accession>A0A2T3NH04</accession>
<keyword evidence="1" id="KW-0812">Transmembrane</keyword>
<name>A0A2T3NH04_9GAMM</name>
<dbReference type="Proteomes" id="UP000241346">
    <property type="component" value="Unassembled WGS sequence"/>
</dbReference>
<dbReference type="AlphaFoldDB" id="A0A2T3NH04"/>
<dbReference type="InterPro" id="IPR022584">
    <property type="entry name" value="DUF2937"/>
</dbReference>
<proteinExistence type="predicted"/>
<reference evidence="2 3" key="1">
    <citation type="submission" date="2018-03" db="EMBL/GenBank/DDBJ databases">
        <title>Whole genome sequencing of Histamine producing bacteria.</title>
        <authorList>
            <person name="Butler K."/>
        </authorList>
    </citation>
    <scope>NUCLEOTIDE SEQUENCE [LARGE SCALE GENOMIC DNA]</scope>
    <source>
        <strain evidence="2 3">DSM 19138</strain>
    </source>
</reference>
<organism evidence="2 3">
    <name type="scientific">Photobacterium rosenbergii</name>
    <dbReference type="NCBI Taxonomy" id="294936"/>
    <lineage>
        <taxon>Bacteria</taxon>
        <taxon>Pseudomonadati</taxon>
        <taxon>Pseudomonadota</taxon>
        <taxon>Gammaproteobacteria</taxon>
        <taxon>Vibrionales</taxon>
        <taxon>Vibrionaceae</taxon>
        <taxon>Photobacterium</taxon>
    </lineage>
</organism>
<gene>
    <name evidence="2" type="ORF">C9J01_07565</name>
</gene>
<sequence>MEFSDLLSGGNMIKRILDRLVFGGLLIATLQIPMLADHYLQYLSGFYDAATQQVEAYRSNAQQHGFDSAESMVSSLLQEDNPVVRVDAEQKLKVLRQHGTLEQGMAILANGHLVDKTLYMFNPARFNELQRVLVHFTPGIPLDVSSIAFCVVVALGLNLVLYLPFVVFRRQHKKAVGPVPSTS</sequence>
<feature type="transmembrane region" description="Helical" evidence="1">
    <location>
        <begin position="146"/>
        <end position="168"/>
    </location>
</feature>
<protein>
    <submittedName>
        <fullName evidence="2">DUF2937 domain-containing protein</fullName>
    </submittedName>
</protein>
<dbReference type="Pfam" id="PF11157">
    <property type="entry name" value="DUF2937"/>
    <property type="match status" value="1"/>
</dbReference>
<keyword evidence="1" id="KW-0472">Membrane</keyword>
<evidence type="ECO:0000313" key="3">
    <source>
        <dbReference type="Proteomes" id="UP000241346"/>
    </source>
</evidence>
<keyword evidence="1" id="KW-1133">Transmembrane helix</keyword>